<dbReference type="InterPro" id="IPR025331">
    <property type="entry name" value="TNT"/>
</dbReference>
<evidence type="ECO:0000259" key="3">
    <source>
        <dbReference type="Pfam" id="PF14021"/>
    </source>
</evidence>
<keyword evidence="5" id="KW-1185">Reference proteome</keyword>
<organism evidence="4 5">
    <name type="scientific">Amycolatopsis pigmentata</name>
    <dbReference type="NCBI Taxonomy" id="450801"/>
    <lineage>
        <taxon>Bacteria</taxon>
        <taxon>Bacillati</taxon>
        <taxon>Actinomycetota</taxon>
        <taxon>Actinomycetes</taxon>
        <taxon>Pseudonocardiales</taxon>
        <taxon>Pseudonocardiaceae</taxon>
        <taxon>Amycolatopsis</taxon>
    </lineage>
</organism>
<reference evidence="5" key="1">
    <citation type="journal article" date="2019" name="Int. J. Syst. Evol. Microbiol.">
        <title>The Global Catalogue of Microorganisms (GCM) 10K type strain sequencing project: providing services to taxonomists for standard genome sequencing and annotation.</title>
        <authorList>
            <consortium name="The Broad Institute Genomics Platform"/>
            <consortium name="The Broad Institute Genome Sequencing Center for Infectious Disease"/>
            <person name="Wu L."/>
            <person name="Ma J."/>
        </authorList>
    </citation>
    <scope>NUCLEOTIDE SEQUENCE [LARGE SCALE GENOMIC DNA]</scope>
    <source>
        <strain evidence="5">CGMCC 4.7645</strain>
    </source>
</reference>
<keyword evidence="2" id="KW-0732">Signal</keyword>
<evidence type="ECO:0000256" key="2">
    <source>
        <dbReference type="SAM" id="SignalP"/>
    </source>
</evidence>
<dbReference type="RefSeq" id="WP_378264957.1">
    <property type="nucleotide sequence ID" value="NZ_JBHUKR010000007.1"/>
</dbReference>
<feature type="chain" id="PRO_5045929964" evidence="2">
    <location>
        <begin position="27"/>
        <end position="247"/>
    </location>
</feature>
<dbReference type="Pfam" id="PF14021">
    <property type="entry name" value="TNT"/>
    <property type="match status" value="1"/>
</dbReference>
<evidence type="ECO:0000313" key="5">
    <source>
        <dbReference type="Proteomes" id="UP001597417"/>
    </source>
</evidence>
<feature type="compositionally biased region" description="Pro residues" evidence="1">
    <location>
        <begin position="42"/>
        <end position="53"/>
    </location>
</feature>
<proteinExistence type="predicted"/>
<evidence type="ECO:0000313" key="4">
    <source>
        <dbReference type="EMBL" id="MFD2417308.1"/>
    </source>
</evidence>
<dbReference type="InterPro" id="IPR053024">
    <property type="entry name" value="Fungal_surface_NADase"/>
</dbReference>
<feature type="region of interest" description="Disordered" evidence="1">
    <location>
        <begin position="30"/>
        <end position="68"/>
    </location>
</feature>
<evidence type="ECO:0000256" key="1">
    <source>
        <dbReference type="SAM" id="MobiDB-lite"/>
    </source>
</evidence>
<protein>
    <submittedName>
        <fullName evidence="4">TNT domain-containing protein</fullName>
    </submittedName>
</protein>
<accession>A0ABW5FQJ0</accession>
<feature type="domain" description="TNT" evidence="3">
    <location>
        <begin position="140"/>
        <end position="244"/>
    </location>
</feature>
<gene>
    <name evidence="4" type="ORF">ACFSXZ_13345</name>
</gene>
<dbReference type="EMBL" id="JBHUKR010000007">
    <property type="protein sequence ID" value="MFD2417308.1"/>
    <property type="molecule type" value="Genomic_DNA"/>
</dbReference>
<dbReference type="Proteomes" id="UP001597417">
    <property type="component" value="Unassembled WGS sequence"/>
</dbReference>
<feature type="signal peptide" evidence="2">
    <location>
        <begin position="1"/>
        <end position="26"/>
    </location>
</feature>
<name>A0ABW5FQJ0_9PSEU</name>
<comment type="caution">
    <text evidence="4">The sequence shown here is derived from an EMBL/GenBank/DDBJ whole genome shotgun (WGS) entry which is preliminary data.</text>
</comment>
<sequence length="247" mass="27136">MRNSRRLLVALAASLAVVFGAGEAVAQAQPDKAHLTSSPVSHPTPRPPHPPSCPATGSGSRTDRPPVPLEPYYKGDWRLGPAKLPTRGLVGDLLRNYKRTDEMSSDMFLGCYWDPTANNNQGGWRYPPNDGFAGTPVTVTLSTGQFIDRFGPTTGRFLAPFGVIYSRRAIPPSNLDTFTRRFPNGYYVFKVLKDFQVDSGPAAPWFGQPGGGLQYRLNDVYFPGQLVPPQHADTQWLVDNGYLEIVN</sequence>
<dbReference type="PANTHER" id="PTHR42059">
    <property type="entry name" value="TNT DOMAIN-CONTAINING PROTEIN"/>
    <property type="match status" value="1"/>
</dbReference>
<dbReference type="PANTHER" id="PTHR42059:SF1">
    <property type="entry name" value="TNT DOMAIN-CONTAINING PROTEIN"/>
    <property type="match status" value="1"/>
</dbReference>